<dbReference type="AlphaFoldDB" id="A0A4R6FPW4"/>
<keyword evidence="1" id="KW-0456">Lyase</keyword>
<evidence type="ECO:0000313" key="2">
    <source>
        <dbReference type="Proteomes" id="UP000295493"/>
    </source>
</evidence>
<reference evidence="1 2" key="1">
    <citation type="submission" date="2019-03" db="EMBL/GenBank/DDBJ databases">
        <title>Genomic Encyclopedia of Type Strains, Phase IV (KMG-IV): sequencing the most valuable type-strain genomes for metagenomic binning, comparative biology and taxonomic classification.</title>
        <authorList>
            <person name="Goeker M."/>
        </authorList>
    </citation>
    <scope>NUCLEOTIDE SEQUENCE [LARGE SCALE GENOMIC DNA]</scope>
    <source>
        <strain evidence="1 2">DSM 25059</strain>
    </source>
</reference>
<dbReference type="Proteomes" id="UP000295493">
    <property type="component" value="Unassembled WGS sequence"/>
</dbReference>
<name>A0A4R6FPW4_9SPHN</name>
<comment type="caution">
    <text evidence="1">The sequence shown here is derived from an EMBL/GenBank/DDBJ whole genome shotgun (WGS) entry which is preliminary data.</text>
</comment>
<dbReference type="InterPro" id="IPR028978">
    <property type="entry name" value="Chorismate_lyase_/UTRA_dom_sf"/>
</dbReference>
<dbReference type="Gene3D" id="3.40.1410.10">
    <property type="entry name" value="Chorismate lyase-like"/>
    <property type="match status" value="1"/>
</dbReference>
<dbReference type="EMBL" id="SNWD01000004">
    <property type="protein sequence ID" value="TDN83736.1"/>
    <property type="molecule type" value="Genomic_DNA"/>
</dbReference>
<dbReference type="SUPFAM" id="SSF64288">
    <property type="entry name" value="Chorismate lyase-like"/>
    <property type="match status" value="1"/>
</dbReference>
<keyword evidence="2" id="KW-1185">Reference proteome</keyword>
<dbReference type="GO" id="GO:0016829">
    <property type="term" value="F:lyase activity"/>
    <property type="evidence" value="ECO:0007669"/>
    <property type="project" value="UniProtKB-KW"/>
</dbReference>
<organism evidence="1 2">
    <name type="scientific">Stakelama pacifica</name>
    <dbReference type="NCBI Taxonomy" id="517720"/>
    <lineage>
        <taxon>Bacteria</taxon>
        <taxon>Pseudomonadati</taxon>
        <taxon>Pseudomonadota</taxon>
        <taxon>Alphaproteobacteria</taxon>
        <taxon>Sphingomonadales</taxon>
        <taxon>Sphingomonadaceae</taxon>
        <taxon>Stakelama</taxon>
    </lineage>
</organism>
<sequence length="176" mass="19271">MIVAALPAPLPMVMEIVQKDLVASLDADLLRGPTATAALQRRCGDVPVRVEVDRTAHRPASAAQRKRLGVGPEEPVGYRKVRLICGKRILSEAENWYVPGRLTAAMNKALDSGTRPYGAVIAPLHPHRRTLAHERLWDGRGKAPRAVLRHSALVMSDRNVPLAEVVETYLNGALIR</sequence>
<dbReference type="RefSeq" id="WP_229668184.1">
    <property type="nucleotide sequence ID" value="NZ_BMLU01000004.1"/>
</dbReference>
<evidence type="ECO:0000313" key="1">
    <source>
        <dbReference type="EMBL" id="TDN83736.1"/>
    </source>
</evidence>
<gene>
    <name evidence="1" type="ORF">EV664_104222</name>
</gene>
<protein>
    <submittedName>
        <fullName evidence="1">Chorismate lyase</fullName>
    </submittedName>
</protein>
<proteinExistence type="predicted"/>
<accession>A0A4R6FPW4</accession>